<evidence type="ECO:0008006" key="4">
    <source>
        <dbReference type="Google" id="ProtNLM"/>
    </source>
</evidence>
<comment type="caution">
    <text evidence="2">The sequence shown here is derived from an EMBL/GenBank/DDBJ whole genome shotgun (WGS) entry which is preliminary data.</text>
</comment>
<feature type="region of interest" description="Disordered" evidence="1">
    <location>
        <begin position="1"/>
        <end position="152"/>
    </location>
</feature>
<dbReference type="RefSeq" id="WP_390224654.1">
    <property type="nucleotide sequence ID" value="NZ_JBHTAA010000005.1"/>
</dbReference>
<evidence type="ECO:0000313" key="3">
    <source>
        <dbReference type="Proteomes" id="UP001596481"/>
    </source>
</evidence>
<organism evidence="2 3">
    <name type="scientific">Haloferax namakaokahaiae</name>
    <dbReference type="NCBI Taxonomy" id="1748331"/>
    <lineage>
        <taxon>Archaea</taxon>
        <taxon>Methanobacteriati</taxon>
        <taxon>Methanobacteriota</taxon>
        <taxon>Stenosarchaea group</taxon>
        <taxon>Halobacteria</taxon>
        <taxon>Halobacteriales</taxon>
        <taxon>Haloferacaceae</taxon>
        <taxon>Haloferax</taxon>
    </lineage>
</organism>
<evidence type="ECO:0000256" key="1">
    <source>
        <dbReference type="SAM" id="MobiDB-lite"/>
    </source>
</evidence>
<gene>
    <name evidence="2" type="ORF">ACFQJC_14480</name>
</gene>
<keyword evidence="3" id="KW-1185">Reference proteome</keyword>
<accession>A0ABD5ZHI0</accession>
<reference evidence="2 3" key="1">
    <citation type="journal article" date="2019" name="Int. J. Syst. Evol. Microbiol.">
        <title>The Global Catalogue of Microorganisms (GCM) 10K type strain sequencing project: providing services to taxonomists for standard genome sequencing and annotation.</title>
        <authorList>
            <consortium name="The Broad Institute Genomics Platform"/>
            <consortium name="The Broad Institute Genome Sequencing Center for Infectious Disease"/>
            <person name="Wu L."/>
            <person name="Ma J."/>
        </authorList>
    </citation>
    <scope>NUCLEOTIDE SEQUENCE [LARGE SCALE GENOMIC DNA]</scope>
    <source>
        <strain evidence="2 3">DSM 29988</strain>
    </source>
</reference>
<dbReference type="Proteomes" id="UP001596481">
    <property type="component" value="Unassembled WGS sequence"/>
</dbReference>
<dbReference type="AlphaFoldDB" id="A0ABD5ZHI0"/>
<sequence length="175" mass="17249">MFIAPIDSGSTGTTYDDESDGGGFTVDTDDADSSAGGTTSPPDFSDDASFGGSGDDHVVADTDGTPLVSDTQAGGDWLADQLAGESSTDDGNEGGGYVDATGAVEDLESGADPEVVEEDLRNQIAGDSTETETGPEETAPTDTESGSDGLPFDLSGDGLKLALAVAVALALGGSA</sequence>
<protein>
    <recommendedName>
        <fullName evidence="4">PGF-CTERM sorting domain-containing protein</fullName>
    </recommendedName>
</protein>
<feature type="compositionally biased region" description="Acidic residues" evidence="1">
    <location>
        <begin position="105"/>
        <end position="117"/>
    </location>
</feature>
<dbReference type="EMBL" id="JBHTAA010000005">
    <property type="protein sequence ID" value="MFC7204723.1"/>
    <property type="molecule type" value="Genomic_DNA"/>
</dbReference>
<proteinExistence type="predicted"/>
<evidence type="ECO:0000313" key="2">
    <source>
        <dbReference type="EMBL" id="MFC7204723.1"/>
    </source>
</evidence>
<name>A0ABD5ZHI0_9EURY</name>